<dbReference type="PANTHER" id="PTHR44324">
    <property type="entry name" value="WD40 REPEAT DOMAIN 95"/>
    <property type="match status" value="1"/>
</dbReference>
<protein>
    <submittedName>
        <fullName evidence="3">Uncharacterized protein</fullName>
    </submittedName>
</protein>
<dbReference type="SMART" id="SM00320">
    <property type="entry name" value="WD40"/>
    <property type="match status" value="3"/>
</dbReference>
<evidence type="ECO:0000256" key="1">
    <source>
        <dbReference type="ARBA" id="ARBA00022737"/>
    </source>
</evidence>
<dbReference type="InterPro" id="IPR036322">
    <property type="entry name" value="WD40_repeat_dom_sf"/>
</dbReference>
<dbReference type="InterPro" id="IPR001680">
    <property type="entry name" value="WD40_rpt"/>
</dbReference>
<feature type="region of interest" description="Disordered" evidence="2">
    <location>
        <begin position="620"/>
        <end position="641"/>
    </location>
</feature>
<feature type="region of interest" description="Disordered" evidence="2">
    <location>
        <begin position="492"/>
        <end position="522"/>
    </location>
</feature>
<keyword evidence="4" id="KW-1185">Reference proteome</keyword>
<dbReference type="Proteomes" id="UP001154114">
    <property type="component" value="Chromosome 25"/>
</dbReference>
<evidence type="ECO:0000313" key="3">
    <source>
        <dbReference type="EMBL" id="CAH0598369.1"/>
    </source>
</evidence>
<gene>
    <name evidence="3" type="ORF">CINC_LOCUS8195</name>
</gene>
<evidence type="ECO:0000313" key="4">
    <source>
        <dbReference type="Proteomes" id="UP001154114"/>
    </source>
</evidence>
<organism evidence="3 4">
    <name type="scientific">Chrysodeixis includens</name>
    <name type="common">Soybean looper</name>
    <name type="synonym">Pseudoplusia includens</name>
    <dbReference type="NCBI Taxonomy" id="689277"/>
    <lineage>
        <taxon>Eukaryota</taxon>
        <taxon>Metazoa</taxon>
        <taxon>Ecdysozoa</taxon>
        <taxon>Arthropoda</taxon>
        <taxon>Hexapoda</taxon>
        <taxon>Insecta</taxon>
        <taxon>Pterygota</taxon>
        <taxon>Neoptera</taxon>
        <taxon>Endopterygota</taxon>
        <taxon>Lepidoptera</taxon>
        <taxon>Glossata</taxon>
        <taxon>Ditrysia</taxon>
        <taxon>Noctuoidea</taxon>
        <taxon>Noctuidae</taxon>
        <taxon>Plusiinae</taxon>
        <taxon>Chrysodeixis</taxon>
    </lineage>
</organism>
<keyword evidence="1" id="KW-0677">Repeat</keyword>
<name>A0A9P0FX37_CHRIL</name>
<dbReference type="Pfam" id="PF00400">
    <property type="entry name" value="WD40"/>
    <property type="match status" value="1"/>
</dbReference>
<feature type="region of interest" description="Disordered" evidence="2">
    <location>
        <begin position="398"/>
        <end position="424"/>
    </location>
</feature>
<dbReference type="OrthoDB" id="691673at2759"/>
<dbReference type="SUPFAM" id="SSF50978">
    <property type="entry name" value="WD40 repeat-like"/>
    <property type="match status" value="1"/>
</dbReference>
<feature type="compositionally biased region" description="Polar residues" evidence="2">
    <location>
        <begin position="500"/>
        <end position="515"/>
    </location>
</feature>
<sequence length="641" mass="71401">MNKMNPAVLSKFRRCFKKNKERSKAADIDKRVEEVMRAAAAEEGIEFAETVPPPTDTLWLDEHGFVSALDNIFGHHKYTTHAHKLFQLLDSFSSGKVWWRQLVTRLVAVGARKTRTRAEAWTPVNEEGMKKLDHCKDVQFLMMSASDRSLTIYDATTLSHTPLYCITGLPNIPTCMAYCPSSPTRMTSELALGSERGDVTRVIFLQPKVQLLHTNTPDAINYYFWMELSSEPHTSHCSVVVWRRVHARTVRRVAFSRGGDILITCSHDNTASVRIRHVGGNMDDYVFKVLRGVTCFHMVSALQLVATGGVAGTVQLWQSCARSSFATLAAPSSPAILDVVVVAAQQIVIAFCNNCTVHIWDLYEECLLQSLKLRFPFLGVLGKKVEFGPYCIHPGPVRRDKEEEEESEPEMPAIMSRRGSSVYQGSTGGLMLQLEDKSDWDKGLENEPEYKRFNREELIVSCCDYVCTLRLRAGGGAILAAPADTLRARRPSAWDLPDYPNTSSTVSATNTPRQRTSLLPTPGLLSPSSAEFPVTDLDTLLANAGLQGILEKDFVLMQGLKNDLNRKLTEMEAHKHVMTNAVTAGAPYLALKTHDPCQIDPVDEMMDKYKRVMKLFPGSSVTATPTGSEKSTPRNSRSQRL</sequence>
<dbReference type="InterPro" id="IPR015943">
    <property type="entry name" value="WD40/YVTN_repeat-like_dom_sf"/>
</dbReference>
<dbReference type="AlphaFoldDB" id="A0A9P0FX37"/>
<dbReference type="InterPro" id="IPR051242">
    <property type="entry name" value="WD-EF-hand_domain"/>
</dbReference>
<evidence type="ECO:0000256" key="2">
    <source>
        <dbReference type="SAM" id="MobiDB-lite"/>
    </source>
</evidence>
<accession>A0A9P0FX37</accession>
<reference evidence="3" key="1">
    <citation type="submission" date="2021-12" db="EMBL/GenBank/DDBJ databases">
        <authorList>
            <person name="King R."/>
        </authorList>
    </citation>
    <scope>NUCLEOTIDE SEQUENCE</scope>
</reference>
<dbReference type="Gene3D" id="2.130.10.10">
    <property type="entry name" value="YVTN repeat-like/Quinoprotein amine dehydrogenase"/>
    <property type="match status" value="2"/>
</dbReference>
<proteinExistence type="predicted"/>
<dbReference type="PANTHER" id="PTHR44324:SF3">
    <property type="entry name" value="WD REPEAT-CONTAINING PROTEIN 49-LIKE"/>
    <property type="match status" value="1"/>
</dbReference>
<dbReference type="EMBL" id="LR824028">
    <property type="protein sequence ID" value="CAH0598369.1"/>
    <property type="molecule type" value="Genomic_DNA"/>
</dbReference>